<evidence type="ECO:0000259" key="1">
    <source>
        <dbReference type="Pfam" id="PF01832"/>
    </source>
</evidence>
<dbReference type="STRING" id="1348635.GCA_000740015_02922"/>
<accession>A0A2J8GMV8</accession>
<gene>
    <name evidence="2" type="ORF">DET48_11816</name>
</gene>
<dbReference type="InterPro" id="IPR002901">
    <property type="entry name" value="MGlyc_endo_b_GlcNAc-like_dom"/>
</dbReference>
<sequence length="265" mass="30406">MHKFFQVAALGGIIAVAGYGYYNFESQKSLTESVANNGKAVSKAPDFTAYTDVNEKKHAFFSYLKPGIALENQRIEKERERLIRLKEHLESGLISDSDIDDAKRLSHLYQVELQGDVVTSDWIDNMLHRVDVIPEALVLTQAANESAWGTSRFARTAKNYFGQWCYSKGCGVVPLQRSEGMTHEVAKFKSVQESIHRYFMNVNRNQAYFDLREIRFQLREDGADLLSMSSAMEMSNGLLKYSERGEDYIQDLQAMMRHNEQFWTN</sequence>
<dbReference type="Gene3D" id="1.10.530.10">
    <property type="match status" value="1"/>
</dbReference>
<dbReference type="Proteomes" id="UP000248729">
    <property type="component" value="Unassembled WGS sequence"/>
</dbReference>
<dbReference type="AlphaFoldDB" id="A0A2J8GMV8"/>
<organism evidence="2 3">
    <name type="scientific">Vibrio diazotrophicus</name>
    <dbReference type="NCBI Taxonomy" id="685"/>
    <lineage>
        <taxon>Bacteria</taxon>
        <taxon>Pseudomonadati</taxon>
        <taxon>Pseudomonadota</taxon>
        <taxon>Gammaproteobacteria</taxon>
        <taxon>Vibrionales</taxon>
        <taxon>Vibrionaceae</taxon>
        <taxon>Vibrio</taxon>
    </lineage>
</organism>
<dbReference type="EMBL" id="QLTR01000018">
    <property type="protein sequence ID" value="RAS61396.1"/>
    <property type="molecule type" value="Genomic_DNA"/>
</dbReference>
<reference evidence="2 3" key="1">
    <citation type="submission" date="2018-06" db="EMBL/GenBank/DDBJ databases">
        <title>Freshwater and sediment microbial communities from various areas in North America, analyzing microbe dynamics in response to fracking.</title>
        <authorList>
            <person name="Lamendella R."/>
        </authorList>
    </citation>
    <scope>NUCLEOTIDE SEQUENCE [LARGE SCALE GENOMIC DNA]</scope>
    <source>
        <strain evidence="2 3">99A</strain>
    </source>
</reference>
<dbReference type="PANTHER" id="PTHR40572:SF1">
    <property type="entry name" value="PROTEIN BAX"/>
    <property type="match status" value="1"/>
</dbReference>
<protein>
    <submittedName>
        <fullName evidence="2">Bax protein</fullName>
    </submittedName>
</protein>
<comment type="caution">
    <text evidence="2">The sequence shown here is derived from an EMBL/GenBank/DDBJ whole genome shotgun (WGS) entry which is preliminary data.</text>
</comment>
<feature type="domain" description="Mannosyl-glycoprotein endo-beta-N-acetylglucosamidase-like" evidence="1">
    <location>
        <begin position="125"/>
        <end position="260"/>
    </location>
</feature>
<dbReference type="RefSeq" id="WP_102942042.1">
    <property type="nucleotide sequence ID" value="NZ_QLTR01000018.1"/>
</dbReference>
<dbReference type="Pfam" id="PF01832">
    <property type="entry name" value="Glucosaminidase"/>
    <property type="match status" value="1"/>
</dbReference>
<dbReference type="InterPro" id="IPR053195">
    <property type="entry name" value="Bax-like"/>
</dbReference>
<dbReference type="PANTHER" id="PTHR40572">
    <property type="entry name" value="PROTEIN BAX"/>
    <property type="match status" value="1"/>
</dbReference>
<dbReference type="GO" id="GO:0004040">
    <property type="term" value="F:amidase activity"/>
    <property type="evidence" value="ECO:0007669"/>
    <property type="project" value="InterPro"/>
</dbReference>
<proteinExistence type="predicted"/>
<evidence type="ECO:0000313" key="3">
    <source>
        <dbReference type="Proteomes" id="UP000248729"/>
    </source>
</evidence>
<name>A0A2J8GMV8_VIBDI</name>
<evidence type="ECO:0000313" key="2">
    <source>
        <dbReference type="EMBL" id="RAS61396.1"/>
    </source>
</evidence>